<accession>A0A6P2D0Y0</accession>
<evidence type="ECO:0000313" key="7">
    <source>
        <dbReference type="EMBL" id="VTR94789.1"/>
    </source>
</evidence>
<dbReference type="FunFam" id="3.40.50.1970:FF:000003">
    <property type="entry name" value="Alcohol dehydrogenase, iron-containing"/>
    <property type="match status" value="1"/>
</dbReference>
<dbReference type="Pfam" id="PF25137">
    <property type="entry name" value="ADH_Fe_C"/>
    <property type="match status" value="1"/>
</dbReference>
<evidence type="ECO:0000256" key="3">
    <source>
        <dbReference type="ARBA" id="ARBA00023002"/>
    </source>
</evidence>
<proteinExistence type="inferred from homology"/>
<sequence length="368" mass="38786">MIFAPGALAQLGAAVQSVGGTRVLLVTDPGLEHVGHPQRALKIMREAGLEVFLFDGVKENPTEREVDAGVVFARAHKVDCIVAVGGGSSMDCAKGINFILTNGGRMIDYKGHGKATKPMLPSVGVPTTAGTGSEAQSYALITDERSHLKMACGDKKAAFRVSILDPELTLSQPRSVTAVTGIDAVAHAIESYVCTKRNPVSAMCARAAFNHLEPNFETALRSPQDLAARSAMQIGSHLAGMAIENAMLGVCHSCANPLTAHYGITHGVAIGVMLPHVIRFNAPAAGHLYAELVAERGLTNGQPAAEVLAARVSQLTAAAGLPQSLKECGVSDTILQLLAEEANQQWTARFNPRPVTEADILRVYQAAW</sequence>
<dbReference type="InterPro" id="IPR039697">
    <property type="entry name" value="Alcohol_dehydrogenase_Fe"/>
</dbReference>
<keyword evidence="3" id="KW-0560">Oxidoreductase</keyword>
<dbReference type="Proteomes" id="UP000464178">
    <property type="component" value="Chromosome"/>
</dbReference>
<dbReference type="Pfam" id="PF00465">
    <property type="entry name" value="Fe-ADH"/>
    <property type="match status" value="1"/>
</dbReference>
<dbReference type="Gene3D" id="1.20.1090.10">
    <property type="entry name" value="Dehydroquinate synthase-like - alpha domain"/>
    <property type="match status" value="1"/>
</dbReference>
<dbReference type="InterPro" id="IPR018211">
    <property type="entry name" value="ADH_Fe_CS"/>
</dbReference>
<comment type="similarity">
    <text evidence="2">Belongs to the iron-containing alcohol dehydrogenase family.</text>
</comment>
<dbReference type="SUPFAM" id="SSF56796">
    <property type="entry name" value="Dehydroquinate synthase-like"/>
    <property type="match status" value="1"/>
</dbReference>
<gene>
    <name evidence="7" type="ORF">SOIL9_29250</name>
</gene>
<organism evidence="7 8">
    <name type="scientific">Gemmata massiliana</name>
    <dbReference type="NCBI Taxonomy" id="1210884"/>
    <lineage>
        <taxon>Bacteria</taxon>
        <taxon>Pseudomonadati</taxon>
        <taxon>Planctomycetota</taxon>
        <taxon>Planctomycetia</taxon>
        <taxon>Gemmatales</taxon>
        <taxon>Gemmataceae</taxon>
        <taxon>Gemmata</taxon>
    </lineage>
</organism>
<dbReference type="CDD" id="cd08551">
    <property type="entry name" value="Fe-ADH"/>
    <property type="match status" value="1"/>
</dbReference>
<dbReference type="PANTHER" id="PTHR11496">
    <property type="entry name" value="ALCOHOL DEHYDROGENASE"/>
    <property type="match status" value="1"/>
</dbReference>
<evidence type="ECO:0000256" key="2">
    <source>
        <dbReference type="ARBA" id="ARBA00007358"/>
    </source>
</evidence>
<dbReference type="PROSITE" id="PS00913">
    <property type="entry name" value="ADH_IRON_1"/>
    <property type="match status" value="1"/>
</dbReference>
<evidence type="ECO:0000256" key="1">
    <source>
        <dbReference type="ARBA" id="ARBA00001962"/>
    </source>
</evidence>
<dbReference type="KEGG" id="gms:SOIL9_29250"/>
<name>A0A6P2D0Y0_9BACT</name>
<evidence type="ECO:0000313" key="8">
    <source>
        <dbReference type="Proteomes" id="UP000464178"/>
    </source>
</evidence>
<dbReference type="PANTHER" id="PTHR11496:SF102">
    <property type="entry name" value="ALCOHOL DEHYDROGENASE 4"/>
    <property type="match status" value="1"/>
</dbReference>
<dbReference type="Gene3D" id="3.40.50.1970">
    <property type="match status" value="1"/>
</dbReference>
<dbReference type="EMBL" id="LR593886">
    <property type="protein sequence ID" value="VTR94789.1"/>
    <property type="molecule type" value="Genomic_DNA"/>
</dbReference>
<reference evidence="7 8" key="1">
    <citation type="submission" date="2019-05" db="EMBL/GenBank/DDBJ databases">
        <authorList>
            <consortium name="Science for Life Laboratories"/>
        </authorList>
    </citation>
    <scope>NUCLEOTIDE SEQUENCE [LARGE SCALE GENOMIC DNA]</scope>
    <source>
        <strain evidence="7">Soil9</strain>
    </source>
</reference>
<keyword evidence="4" id="KW-0520">NAD</keyword>
<evidence type="ECO:0000259" key="6">
    <source>
        <dbReference type="Pfam" id="PF25137"/>
    </source>
</evidence>
<dbReference type="AlphaFoldDB" id="A0A6P2D0Y0"/>
<dbReference type="InterPro" id="IPR056798">
    <property type="entry name" value="ADH_Fe_C"/>
</dbReference>
<dbReference type="GO" id="GO:0004022">
    <property type="term" value="F:alcohol dehydrogenase (NAD+) activity"/>
    <property type="evidence" value="ECO:0007669"/>
    <property type="project" value="TreeGrafter"/>
</dbReference>
<comment type="cofactor">
    <cofactor evidence="1">
        <name>Fe cation</name>
        <dbReference type="ChEBI" id="CHEBI:24875"/>
    </cofactor>
</comment>
<evidence type="ECO:0000256" key="4">
    <source>
        <dbReference type="ARBA" id="ARBA00023027"/>
    </source>
</evidence>
<dbReference type="GO" id="GO:0046872">
    <property type="term" value="F:metal ion binding"/>
    <property type="evidence" value="ECO:0007669"/>
    <property type="project" value="InterPro"/>
</dbReference>
<evidence type="ECO:0000259" key="5">
    <source>
        <dbReference type="Pfam" id="PF00465"/>
    </source>
</evidence>
<keyword evidence="8" id="KW-1185">Reference proteome</keyword>
<dbReference type="InterPro" id="IPR001670">
    <property type="entry name" value="ADH_Fe/GldA"/>
</dbReference>
<protein>
    <submittedName>
        <fullName evidence="7">Uncharacterized protein</fullName>
    </submittedName>
</protein>
<feature type="domain" description="Fe-containing alcohol dehydrogenase-like C-terminal" evidence="6">
    <location>
        <begin position="177"/>
        <end position="368"/>
    </location>
</feature>
<feature type="domain" description="Alcohol dehydrogenase iron-type/glycerol dehydrogenase GldA" evidence="5">
    <location>
        <begin position="2"/>
        <end position="166"/>
    </location>
</feature>